<proteinExistence type="predicted"/>
<gene>
    <name evidence="1" type="ORF">CY0110_18632</name>
</gene>
<accession>A3IJ58</accession>
<name>A3IJ58_9CHRO</name>
<keyword evidence="2" id="KW-1185">Reference proteome</keyword>
<dbReference type="AlphaFoldDB" id="A3IJ58"/>
<organism evidence="1 2">
    <name type="scientific">Crocosphaera chwakensis CCY0110</name>
    <dbReference type="NCBI Taxonomy" id="391612"/>
    <lineage>
        <taxon>Bacteria</taxon>
        <taxon>Bacillati</taxon>
        <taxon>Cyanobacteriota</taxon>
        <taxon>Cyanophyceae</taxon>
        <taxon>Oscillatoriophycideae</taxon>
        <taxon>Chroococcales</taxon>
        <taxon>Aphanothecaceae</taxon>
        <taxon>Crocosphaera</taxon>
        <taxon>Crocosphaera chwakensis</taxon>
    </lineage>
</organism>
<dbReference type="Proteomes" id="UP000003781">
    <property type="component" value="Unassembled WGS sequence"/>
</dbReference>
<reference evidence="1 2" key="1">
    <citation type="submission" date="2007-03" db="EMBL/GenBank/DDBJ databases">
        <authorList>
            <person name="Stal L."/>
            <person name="Ferriera S."/>
            <person name="Johnson J."/>
            <person name="Kravitz S."/>
            <person name="Beeson K."/>
            <person name="Sutton G."/>
            <person name="Rogers Y.-H."/>
            <person name="Friedman R."/>
            <person name="Frazier M."/>
            <person name="Venter J.C."/>
        </authorList>
    </citation>
    <scope>NUCLEOTIDE SEQUENCE [LARGE SCALE GENOMIC DNA]</scope>
    <source>
        <strain evidence="1 2">CCY0110</strain>
    </source>
</reference>
<dbReference type="EMBL" id="AAXW01000002">
    <property type="protein sequence ID" value="EAZ93840.1"/>
    <property type="molecule type" value="Genomic_DNA"/>
</dbReference>
<evidence type="ECO:0000313" key="1">
    <source>
        <dbReference type="EMBL" id="EAZ93840.1"/>
    </source>
</evidence>
<sequence>MWLGKLRSKRIKLGCCSLGKRISKSNPIISAVFLDC</sequence>
<evidence type="ECO:0000313" key="2">
    <source>
        <dbReference type="Proteomes" id="UP000003781"/>
    </source>
</evidence>
<protein>
    <submittedName>
        <fullName evidence="1">Uncharacterized protein</fullName>
    </submittedName>
</protein>
<comment type="caution">
    <text evidence="1">The sequence shown here is derived from an EMBL/GenBank/DDBJ whole genome shotgun (WGS) entry which is preliminary data.</text>
</comment>